<evidence type="ECO:0000256" key="3">
    <source>
        <dbReference type="SAM" id="SignalP"/>
    </source>
</evidence>
<evidence type="ECO:0000256" key="1">
    <source>
        <dbReference type="ARBA" id="ARBA00009477"/>
    </source>
</evidence>
<dbReference type="SUPFAM" id="SSF111369">
    <property type="entry name" value="HlyD-like secretion proteins"/>
    <property type="match status" value="1"/>
</dbReference>
<keyword evidence="3" id="KW-0732">Signal</keyword>
<organism evidence="4 5">
    <name type="scientific">Methylomagnum ishizawai</name>
    <dbReference type="NCBI Taxonomy" id="1760988"/>
    <lineage>
        <taxon>Bacteria</taxon>
        <taxon>Pseudomonadati</taxon>
        <taxon>Pseudomonadota</taxon>
        <taxon>Gammaproteobacteria</taxon>
        <taxon>Methylococcales</taxon>
        <taxon>Methylococcaceae</taxon>
        <taxon>Methylomagnum</taxon>
    </lineage>
</organism>
<dbReference type="Gene3D" id="2.40.420.20">
    <property type="match status" value="1"/>
</dbReference>
<dbReference type="STRING" id="1760988.SAMN02949497_0526"/>
<dbReference type="Gene3D" id="1.10.287.470">
    <property type="entry name" value="Helix hairpin bin"/>
    <property type="match status" value="1"/>
</dbReference>
<dbReference type="GO" id="GO:1990281">
    <property type="term" value="C:efflux pump complex"/>
    <property type="evidence" value="ECO:0007669"/>
    <property type="project" value="TreeGrafter"/>
</dbReference>
<dbReference type="AlphaFoldDB" id="A0A1Y6D4H2"/>
<evidence type="ECO:0000313" key="4">
    <source>
        <dbReference type="EMBL" id="SMF97496.1"/>
    </source>
</evidence>
<name>A0A1Y6D4H2_9GAMM</name>
<dbReference type="EMBL" id="FXAM01000002">
    <property type="protein sequence ID" value="SMF97496.1"/>
    <property type="molecule type" value="Genomic_DNA"/>
</dbReference>
<feature type="coiled-coil region" evidence="2">
    <location>
        <begin position="100"/>
        <end position="134"/>
    </location>
</feature>
<sequence length="366" mass="38511">MSKATLFRILLALALCAGLGLGLGHGDPPAPAPTPKPALNIEAVRPQLRELPLTQAANGSVAAWQEAIIGAEVGGLRLVEVHAQVGDSVRKGQVLAVLDRERVAADVAQARAALAEAEATLEEARLNAGRVRRVVDSGALSDQQVGQYLTGEKTAAARVRSAQAQLDQQLLRLRHAQVLASDDGVVSSRSATLGAVAAEGQELFRLIRQNRLEWRAEVTAAELRRLQPGVVARVAVPGAAEAIGKLRAVGPTLDDQSRNALVYVDLPDAAAAGFKPGMFAHGEFQLGNQTALAVPRTALALREGFSYVFRLQDENGGIARVAEVKVTLGRRDGDWVEISGTIGPGDRLVAAGASFLADGDTVRIVR</sequence>
<keyword evidence="2" id="KW-0175">Coiled coil</keyword>
<dbReference type="NCBIfam" id="TIGR01730">
    <property type="entry name" value="RND_mfp"/>
    <property type="match status" value="1"/>
</dbReference>
<dbReference type="InterPro" id="IPR006143">
    <property type="entry name" value="RND_pump_MFP"/>
</dbReference>
<dbReference type="PANTHER" id="PTHR30469:SF15">
    <property type="entry name" value="HLYD FAMILY OF SECRETION PROTEINS"/>
    <property type="match status" value="1"/>
</dbReference>
<evidence type="ECO:0000256" key="2">
    <source>
        <dbReference type="SAM" id="Coils"/>
    </source>
</evidence>
<dbReference type="RefSeq" id="WP_085216523.1">
    <property type="nucleotide sequence ID" value="NZ_FXAM01000002.1"/>
</dbReference>
<protein>
    <submittedName>
        <fullName evidence="4">RND family efflux transporter, MFP subunit</fullName>
    </submittedName>
</protein>
<feature type="chain" id="PRO_5010993527" evidence="3">
    <location>
        <begin position="27"/>
        <end position="366"/>
    </location>
</feature>
<dbReference type="Gene3D" id="2.40.50.100">
    <property type="match status" value="1"/>
</dbReference>
<keyword evidence="5" id="KW-1185">Reference proteome</keyword>
<dbReference type="Gene3D" id="2.40.30.170">
    <property type="match status" value="1"/>
</dbReference>
<proteinExistence type="inferred from homology"/>
<dbReference type="PANTHER" id="PTHR30469">
    <property type="entry name" value="MULTIDRUG RESISTANCE PROTEIN MDTA"/>
    <property type="match status" value="1"/>
</dbReference>
<accession>A0A1Y6D4H2</accession>
<evidence type="ECO:0000313" key="5">
    <source>
        <dbReference type="Proteomes" id="UP000192923"/>
    </source>
</evidence>
<dbReference type="GO" id="GO:0015562">
    <property type="term" value="F:efflux transmembrane transporter activity"/>
    <property type="evidence" value="ECO:0007669"/>
    <property type="project" value="TreeGrafter"/>
</dbReference>
<comment type="similarity">
    <text evidence="1">Belongs to the membrane fusion protein (MFP) (TC 8.A.1) family.</text>
</comment>
<reference evidence="4 5" key="1">
    <citation type="submission" date="2016-12" db="EMBL/GenBank/DDBJ databases">
        <authorList>
            <person name="Song W.-J."/>
            <person name="Kurnit D.M."/>
        </authorList>
    </citation>
    <scope>NUCLEOTIDE SEQUENCE [LARGE SCALE GENOMIC DNA]</scope>
    <source>
        <strain evidence="4 5">175</strain>
    </source>
</reference>
<dbReference type="Proteomes" id="UP000192923">
    <property type="component" value="Unassembled WGS sequence"/>
</dbReference>
<feature type="signal peptide" evidence="3">
    <location>
        <begin position="1"/>
        <end position="26"/>
    </location>
</feature>
<gene>
    <name evidence="4" type="ORF">SAMN02949497_0526</name>
</gene>
<dbReference type="OrthoDB" id="7265739at2"/>